<dbReference type="Proteomes" id="UP001219525">
    <property type="component" value="Unassembled WGS sequence"/>
</dbReference>
<dbReference type="AlphaFoldDB" id="A0AAD6VC78"/>
<dbReference type="EMBL" id="JARJCW010000043">
    <property type="protein sequence ID" value="KAJ7205500.1"/>
    <property type="molecule type" value="Genomic_DNA"/>
</dbReference>
<accession>A0AAD6VC78</accession>
<protein>
    <submittedName>
        <fullName evidence="1">Uncharacterized protein</fullName>
    </submittedName>
</protein>
<reference evidence="1" key="1">
    <citation type="submission" date="2023-03" db="EMBL/GenBank/DDBJ databases">
        <title>Massive genome expansion in bonnet fungi (Mycena s.s.) driven by repeated elements and novel gene families across ecological guilds.</title>
        <authorList>
            <consortium name="Lawrence Berkeley National Laboratory"/>
            <person name="Harder C.B."/>
            <person name="Miyauchi S."/>
            <person name="Viragh M."/>
            <person name="Kuo A."/>
            <person name="Thoen E."/>
            <person name="Andreopoulos B."/>
            <person name="Lu D."/>
            <person name="Skrede I."/>
            <person name="Drula E."/>
            <person name="Henrissat B."/>
            <person name="Morin E."/>
            <person name="Kohler A."/>
            <person name="Barry K."/>
            <person name="LaButti K."/>
            <person name="Morin E."/>
            <person name="Salamov A."/>
            <person name="Lipzen A."/>
            <person name="Mereny Z."/>
            <person name="Hegedus B."/>
            <person name="Baldrian P."/>
            <person name="Stursova M."/>
            <person name="Weitz H."/>
            <person name="Taylor A."/>
            <person name="Grigoriev I.V."/>
            <person name="Nagy L.G."/>
            <person name="Martin F."/>
            <person name="Kauserud H."/>
        </authorList>
    </citation>
    <scope>NUCLEOTIDE SEQUENCE</scope>
    <source>
        <strain evidence="1">9144</strain>
    </source>
</reference>
<proteinExistence type="predicted"/>
<evidence type="ECO:0000313" key="2">
    <source>
        <dbReference type="Proteomes" id="UP001219525"/>
    </source>
</evidence>
<evidence type="ECO:0000313" key="1">
    <source>
        <dbReference type="EMBL" id="KAJ7205500.1"/>
    </source>
</evidence>
<name>A0AAD6VC78_9AGAR</name>
<keyword evidence="2" id="KW-1185">Reference proteome</keyword>
<organism evidence="1 2">
    <name type="scientific">Mycena pura</name>
    <dbReference type="NCBI Taxonomy" id="153505"/>
    <lineage>
        <taxon>Eukaryota</taxon>
        <taxon>Fungi</taxon>
        <taxon>Dikarya</taxon>
        <taxon>Basidiomycota</taxon>
        <taxon>Agaricomycotina</taxon>
        <taxon>Agaricomycetes</taxon>
        <taxon>Agaricomycetidae</taxon>
        <taxon>Agaricales</taxon>
        <taxon>Marasmiineae</taxon>
        <taxon>Mycenaceae</taxon>
        <taxon>Mycena</taxon>
    </lineage>
</organism>
<sequence length="201" mass="21628">MSELGNDLRAGAAILSEPDNGLTPRSEGFVRTLETTSGPIIRGPALPVPATPYDLTSPSGLVNWNAGNTKKKTCCVNQMPVCVSLRQSNSVKPQMRQFSASICVNFNSCCVSHDFVCVNINISLRRSASVCADHNVKSVLCVNFVHLHQGLHAPTCADMRRECHTCTVSSPDTVLHVIVAAFGHSDQKPSAVNSDEHEKVT</sequence>
<gene>
    <name evidence="1" type="ORF">GGX14DRAFT_397645</name>
</gene>
<comment type="caution">
    <text evidence="1">The sequence shown here is derived from an EMBL/GenBank/DDBJ whole genome shotgun (WGS) entry which is preliminary data.</text>
</comment>